<dbReference type="Pfam" id="PF00144">
    <property type="entry name" value="Beta-lactamase"/>
    <property type="match status" value="1"/>
</dbReference>
<gene>
    <name evidence="3" type="ORF">OIU83_04080</name>
</gene>
<dbReference type="AlphaFoldDB" id="A0A9X2ZDK2"/>
<dbReference type="InterPro" id="IPR012338">
    <property type="entry name" value="Beta-lactam/transpept-like"/>
</dbReference>
<dbReference type="SUPFAM" id="SSF56601">
    <property type="entry name" value="beta-lactamase/transpeptidase-like"/>
    <property type="match status" value="1"/>
</dbReference>
<reference evidence="3" key="1">
    <citation type="submission" date="2022-10" db="EMBL/GenBank/DDBJ databases">
        <title>Two novel species of Flavobacterium.</title>
        <authorList>
            <person name="Liu Q."/>
            <person name="Xin Y.-H."/>
        </authorList>
    </citation>
    <scope>NUCLEOTIDE SEQUENCE</scope>
    <source>
        <strain evidence="3">LS1R49</strain>
    </source>
</reference>
<feature type="chain" id="PRO_5040805265" evidence="1">
    <location>
        <begin position="24"/>
        <end position="349"/>
    </location>
</feature>
<accession>A0A9X2ZDK2</accession>
<dbReference type="Gene3D" id="3.40.710.10">
    <property type="entry name" value="DD-peptidase/beta-lactamase superfamily"/>
    <property type="match status" value="1"/>
</dbReference>
<proteinExistence type="predicted"/>
<dbReference type="RefSeq" id="WP_264204992.1">
    <property type="nucleotide sequence ID" value="NZ_JAOZEW010000003.1"/>
</dbReference>
<sequence>MKKKLPFLPLALLLFFVSNQTIFAQKDNYSAKIDSLIKTTSVRPFNGAILITQKGTTKYSKAYGYSDYTKKIPLKLTDHFFILSNSKQITAVLILQEVQKGRVVLSTPIKKYLPNLAQPWTNTITVENLLNHTSGIVDLEKPTAFAAGAQFKYSDLNYILLGQIIERTTNKTYEQNVTELLKQANMYNSFFPNAKNEKNIIKGREYFKDNTNMEIQGIVIPREQVPAAGLVSTVNDLSNWNNALHKGRLLNEATYTRMTTYNITDKHPVFGEKEIGYGYGIRVNDEAKIKEFGHTGIIPDQGFTSVNLYYPETDTSIIILENQAFENFNVSYYFETEIRKIILSSGLLD</sequence>
<keyword evidence="1" id="KW-0732">Signal</keyword>
<comment type="caution">
    <text evidence="3">The sequence shown here is derived from an EMBL/GenBank/DDBJ whole genome shotgun (WGS) entry which is preliminary data.</text>
</comment>
<feature type="domain" description="Beta-lactamase-related" evidence="2">
    <location>
        <begin position="48"/>
        <end position="328"/>
    </location>
</feature>
<evidence type="ECO:0000256" key="1">
    <source>
        <dbReference type="SAM" id="SignalP"/>
    </source>
</evidence>
<protein>
    <submittedName>
        <fullName evidence="3">Beta-lactamase family protein</fullName>
    </submittedName>
</protein>
<name>A0A9X2ZDK2_9FLAO</name>
<dbReference type="InterPro" id="IPR001466">
    <property type="entry name" value="Beta-lactam-related"/>
</dbReference>
<dbReference type="Proteomes" id="UP001151079">
    <property type="component" value="Unassembled WGS sequence"/>
</dbReference>
<feature type="signal peptide" evidence="1">
    <location>
        <begin position="1"/>
        <end position="23"/>
    </location>
</feature>
<evidence type="ECO:0000313" key="3">
    <source>
        <dbReference type="EMBL" id="MCV9926811.1"/>
    </source>
</evidence>
<dbReference type="InterPro" id="IPR050491">
    <property type="entry name" value="AmpC-like"/>
</dbReference>
<organism evidence="3 4">
    <name type="scientific">Flavobacterium shii</name>
    <dbReference type="NCBI Taxonomy" id="2987687"/>
    <lineage>
        <taxon>Bacteria</taxon>
        <taxon>Pseudomonadati</taxon>
        <taxon>Bacteroidota</taxon>
        <taxon>Flavobacteriia</taxon>
        <taxon>Flavobacteriales</taxon>
        <taxon>Flavobacteriaceae</taxon>
        <taxon>Flavobacterium</taxon>
    </lineage>
</organism>
<keyword evidence="4" id="KW-1185">Reference proteome</keyword>
<evidence type="ECO:0000259" key="2">
    <source>
        <dbReference type="Pfam" id="PF00144"/>
    </source>
</evidence>
<evidence type="ECO:0000313" key="4">
    <source>
        <dbReference type="Proteomes" id="UP001151079"/>
    </source>
</evidence>
<dbReference type="PANTHER" id="PTHR46825:SF9">
    <property type="entry name" value="BETA-LACTAMASE-RELATED DOMAIN-CONTAINING PROTEIN"/>
    <property type="match status" value="1"/>
</dbReference>
<dbReference type="PANTHER" id="PTHR46825">
    <property type="entry name" value="D-ALANYL-D-ALANINE-CARBOXYPEPTIDASE/ENDOPEPTIDASE AMPH"/>
    <property type="match status" value="1"/>
</dbReference>
<dbReference type="EMBL" id="JAOZEW010000003">
    <property type="protein sequence ID" value="MCV9926811.1"/>
    <property type="molecule type" value="Genomic_DNA"/>
</dbReference>